<dbReference type="EMBL" id="VYSG01000001">
    <property type="protein sequence ID" value="NEG69592.1"/>
    <property type="molecule type" value="Genomic_DNA"/>
</dbReference>
<evidence type="ECO:0000256" key="4">
    <source>
        <dbReference type="ARBA" id="ARBA00022691"/>
    </source>
</evidence>
<dbReference type="PIRSF" id="PIRSF015855">
    <property type="entry name" value="TypeIII_Mtase_mKpnI"/>
    <property type="match status" value="1"/>
</dbReference>
<evidence type="ECO:0000313" key="6">
    <source>
        <dbReference type="EMBL" id="NEG69592.1"/>
    </source>
</evidence>
<dbReference type="Gene3D" id="3.40.50.150">
    <property type="entry name" value="Vaccinia Virus protein VP39"/>
    <property type="match status" value="1"/>
</dbReference>
<dbReference type="PROSITE" id="PS00092">
    <property type="entry name" value="N6_MTASE"/>
    <property type="match status" value="1"/>
</dbReference>
<evidence type="ECO:0000256" key="2">
    <source>
        <dbReference type="ARBA" id="ARBA00022603"/>
    </source>
</evidence>
<dbReference type="InterPro" id="IPR029063">
    <property type="entry name" value="SAM-dependent_MTases_sf"/>
</dbReference>
<evidence type="ECO:0000313" key="7">
    <source>
        <dbReference type="Proteomes" id="UP000469292"/>
    </source>
</evidence>
<dbReference type="PRINTS" id="PR00506">
    <property type="entry name" value="D21N6MTFRASE"/>
</dbReference>
<proteinExistence type="inferred from homology"/>
<organism evidence="6 7">
    <name type="scientific">Bifidobacterium choloepi</name>
    <dbReference type="NCBI Taxonomy" id="2614131"/>
    <lineage>
        <taxon>Bacteria</taxon>
        <taxon>Bacillati</taxon>
        <taxon>Actinomycetota</taxon>
        <taxon>Actinomycetes</taxon>
        <taxon>Bifidobacteriales</taxon>
        <taxon>Bifidobacteriaceae</taxon>
        <taxon>Bifidobacterium</taxon>
    </lineage>
</organism>
<dbReference type="InterPro" id="IPR002295">
    <property type="entry name" value="N4/N6-MTase_EcoPI_Mod-like"/>
</dbReference>
<comment type="similarity">
    <text evidence="1">Belongs to the N(4)/N(6)-methyltransferase family.</text>
</comment>
<reference evidence="6 7" key="1">
    <citation type="submission" date="2019-09" db="EMBL/GenBank/DDBJ databases">
        <title>Phylogenetic characterization of a novel taxon of the genus Bifidobacterium: Bifidobacterium choloepi sp. nov.</title>
        <authorList>
            <person name="Modesto M."/>
            <person name="Satti M."/>
        </authorList>
    </citation>
    <scope>NUCLEOTIDE SEQUENCE [LARGE SCALE GENOMIC DNA]</scope>
    <source>
        <strain evidence="6 7">BRDM6</strain>
    </source>
</reference>
<dbReference type="RefSeq" id="WP_163227140.1">
    <property type="nucleotide sequence ID" value="NZ_VYSG01000001.1"/>
</dbReference>
<dbReference type="GO" id="GO:0032259">
    <property type="term" value="P:methylation"/>
    <property type="evidence" value="ECO:0007669"/>
    <property type="project" value="UniProtKB-KW"/>
</dbReference>
<dbReference type="GO" id="GO:0003677">
    <property type="term" value="F:DNA binding"/>
    <property type="evidence" value="ECO:0007669"/>
    <property type="project" value="InterPro"/>
</dbReference>
<keyword evidence="2 6" id="KW-0489">Methyltransferase</keyword>
<name>A0A6I5NLC0_9BIFI</name>
<evidence type="ECO:0000256" key="1">
    <source>
        <dbReference type="ARBA" id="ARBA00006594"/>
    </source>
</evidence>
<gene>
    <name evidence="6" type="ORF">F6S87_02940</name>
</gene>
<evidence type="ECO:0000256" key="3">
    <source>
        <dbReference type="ARBA" id="ARBA00022679"/>
    </source>
</evidence>
<feature type="domain" description="DNA methylase N-4/N-6" evidence="5">
    <location>
        <begin position="115"/>
        <end position="436"/>
    </location>
</feature>
<protein>
    <submittedName>
        <fullName evidence="6">Site-specific DNA-methyltransferase</fullName>
    </submittedName>
</protein>
<sequence length="626" mass="71246">MTEEPTRLSLESADIVRENIEKLGQLFPEIIEDGHIDFDKLREILGDEVDDGPERYAFTWPGKHDAIRQSQTPSTATLRPQKDKSVNWDTTKNLYIEGDNLEVLKLLQRSYHGKVKMIYIDPPYNTGHDFVYNDKFGDPIENYKRQTGQESKAHPETDGRFHSAWCSMMYPRLRLARELLSDDGVIFISIDDGEQTNLRKLLDDIFGPSNFIACFIWRKVDSPNDNHVSVTSDHEYVLAYCKDARNVDLMQRDAPEIVNAYKGPDENGRFWRDRLLRKNGKNSLRSDRPTMFYPLTAPDGTEVWPIREDGKEGCWAAGLESVRRLQEADELVWEQRNGKWIPYTREYAKDNPTKPWMTIWNDLPAMRQTKAEMKELFGTTNIFDTPKPTELIVRCAKLCGVAGNDVTLDFFSGSASSADAMMQLNTEDGGRRRFIMVQLPEACSDQSEAAKDGYGTICELGEERIRRAGQKIKNEIEEANRQPSLDGDVKTVPDIGFRVLTLDSSNLEAPESSDEILLIDDMVKEGRSNEDLLFEVMLKWGLDLSLPIETLDIDGYTCWSVARGELICCMDKGLTVSVLEHIATLEDRPRRVLMLDSVLDDNLKLNAEAIFSRSSGDGEAIELRTV</sequence>
<dbReference type="Proteomes" id="UP000469292">
    <property type="component" value="Unassembled WGS sequence"/>
</dbReference>
<evidence type="ECO:0000259" key="5">
    <source>
        <dbReference type="Pfam" id="PF01555"/>
    </source>
</evidence>
<dbReference type="InterPro" id="IPR002941">
    <property type="entry name" value="DNA_methylase_N4/N6"/>
</dbReference>
<keyword evidence="3 6" id="KW-0808">Transferase</keyword>
<keyword evidence="7" id="KW-1185">Reference proteome</keyword>
<dbReference type="InterPro" id="IPR002052">
    <property type="entry name" value="DNA_methylase_N6_adenine_CS"/>
</dbReference>
<dbReference type="GO" id="GO:0008170">
    <property type="term" value="F:N-methyltransferase activity"/>
    <property type="evidence" value="ECO:0007669"/>
    <property type="project" value="InterPro"/>
</dbReference>
<accession>A0A6I5NLC0</accession>
<dbReference type="SUPFAM" id="SSF53335">
    <property type="entry name" value="S-adenosyl-L-methionine-dependent methyltransferases"/>
    <property type="match status" value="1"/>
</dbReference>
<dbReference type="AlphaFoldDB" id="A0A6I5NLC0"/>
<dbReference type="Pfam" id="PF01555">
    <property type="entry name" value="N6_N4_Mtase"/>
    <property type="match status" value="1"/>
</dbReference>
<keyword evidence="4" id="KW-0949">S-adenosyl-L-methionine</keyword>
<comment type="caution">
    <text evidence="6">The sequence shown here is derived from an EMBL/GenBank/DDBJ whole genome shotgun (WGS) entry which is preliminary data.</text>
</comment>